<dbReference type="Pfam" id="PF00229">
    <property type="entry name" value="TNF"/>
    <property type="match status" value="1"/>
</dbReference>
<evidence type="ECO:0000256" key="4">
    <source>
        <dbReference type="ARBA" id="ARBA00022525"/>
    </source>
</evidence>
<keyword evidence="5" id="KW-1015">Disulfide bond</keyword>
<dbReference type="Proteomes" id="UP001066276">
    <property type="component" value="Chromosome 2_1"/>
</dbReference>
<keyword evidence="7" id="KW-0812">Transmembrane</keyword>
<dbReference type="GO" id="GO:0005125">
    <property type="term" value="F:cytokine activity"/>
    <property type="evidence" value="ECO:0007669"/>
    <property type="project" value="UniProtKB-KW"/>
</dbReference>
<evidence type="ECO:0000256" key="2">
    <source>
        <dbReference type="ARBA" id="ARBA00008670"/>
    </source>
</evidence>
<keyword evidence="10" id="KW-1185">Reference proteome</keyword>
<dbReference type="PROSITE" id="PS50049">
    <property type="entry name" value="THD_2"/>
    <property type="match status" value="1"/>
</dbReference>
<feature type="domain" description="THD" evidence="8">
    <location>
        <begin position="115"/>
        <end position="253"/>
    </location>
</feature>
<dbReference type="SMART" id="SM00207">
    <property type="entry name" value="TNF"/>
    <property type="match status" value="1"/>
</dbReference>
<comment type="subcellular location">
    <subcellularLocation>
        <location evidence="1">Secreted</location>
    </subcellularLocation>
</comment>
<organism evidence="9 10">
    <name type="scientific">Pleurodeles waltl</name>
    <name type="common">Iberian ribbed newt</name>
    <dbReference type="NCBI Taxonomy" id="8319"/>
    <lineage>
        <taxon>Eukaryota</taxon>
        <taxon>Metazoa</taxon>
        <taxon>Chordata</taxon>
        <taxon>Craniata</taxon>
        <taxon>Vertebrata</taxon>
        <taxon>Euteleostomi</taxon>
        <taxon>Amphibia</taxon>
        <taxon>Batrachia</taxon>
        <taxon>Caudata</taxon>
        <taxon>Salamandroidea</taxon>
        <taxon>Salamandridae</taxon>
        <taxon>Pleurodelinae</taxon>
        <taxon>Pleurodeles</taxon>
    </lineage>
</organism>
<reference evidence="9" key="1">
    <citation type="journal article" date="2022" name="bioRxiv">
        <title>Sequencing and chromosome-scale assembly of the giantPleurodeles waltlgenome.</title>
        <authorList>
            <person name="Brown T."/>
            <person name="Elewa A."/>
            <person name="Iarovenko S."/>
            <person name="Subramanian E."/>
            <person name="Araus A.J."/>
            <person name="Petzold A."/>
            <person name="Susuki M."/>
            <person name="Suzuki K.-i.T."/>
            <person name="Hayashi T."/>
            <person name="Toyoda A."/>
            <person name="Oliveira C."/>
            <person name="Osipova E."/>
            <person name="Leigh N.D."/>
            <person name="Simon A."/>
            <person name="Yun M.H."/>
        </authorList>
    </citation>
    <scope>NUCLEOTIDE SEQUENCE</scope>
    <source>
        <strain evidence="9">20211129_DDA</strain>
        <tissue evidence="9">Liver</tissue>
    </source>
</reference>
<dbReference type="SUPFAM" id="SSF49842">
    <property type="entry name" value="TNF-like"/>
    <property type="match status" value="1"/>
</dbReference>
<sequence length="254" mass="28210">MKSPNRTEHKTEPHGGLAGQYVLLAISLAALAISAVLLQQASSLQEEFRQLGQYLRKGNSSVTRPPLPAFKELAEHHLLTGNSYLPNTSLQALLRGRRGHRRSRRDTKNCTSQQSFIQLVPAKSLPLLQQGDSTVIPWAVALRQGHVLEVRNNRLVIGEDSYYLVFGQVLYQENGLPMGHLIQRRKRVVAGIDLKILLRCIKNMPELNSNNSCYTAGVVKLEQGDELELVIADRPQAQVSLDGDSTFFGAIQLL</sequence>
<gene>
    <name evidence="9" type="ORF">NDU88_000794</name>
</gene>
<dbReference type="PANTHER" id="PTHR15151:SF24">
    <property type="entry name" value="A PROLIFERATION-INDUCING LIGAND-LIKE PROTEIN-RELATED"/>
    <property type="match status" value="1"/>
</dbReference>
<evidence type="ECO:0000256" key="1">
    <source>
        <dbReference type="ARBA" id="ARBA00004613"/>
    </source>
</evidence>
<comment type="similarity">
    <text evidence="2">Belongs to the tumor necrosis factor family.</text>
</comment>
<evidence type="ECO:0000313" key="9">
    <source>
        <dbReference type="EMBL" id="KAJ1196931.1"/>
    </source>
</evidence>
<dbReference type="GO" id="GO:0030890">
    <property type="term" value="P:positive regulation of B cell proliferation"/>
    <property type="evidence" value="ECO:0007669"/>
    <property type="project" value="TreeGrafter"/>
</dbReference>
<keyword evidence="7" id="KW-1133">Transmembrane helix</keyword>
<keyword evidence="7" id="KW-0472">Membrane</keyword>
<evidence type="ECO:0000256" key="6">
    <source>
        <dbReference type="ARBA" id="ARBA00023180"/>
    </source>
</evidence>
<evidence type="ECO:0000313" key="10">
    <source>
        <dbReference type="Proteomes" id="UP001066276"/>
    </source>
</evidence>
<dbReference type="EMBL" id="JANPWB010000003">
    <property type="protein sequence ID" value="KAJ1196931.1"/>
    <property type="molecule type" value="Genomic_DNA"/>
</dbReference>
<dbReference type="GO" id="GO:0005164">
    <property type="term" value="F:tumor necrosis factor receptor binding"/>
    <property type="evidence" value="ECO:0007669"/>
    <property type="project" value="InterPro"/>
</dbReference>
<dbReference type="InterPro" id="IPR006052">
    <property type="entry name" value="TNF_dom"/>
</dbReference>
<evidence type="ECO:0000259" key="8">
    <source>
        <dbReference type="PROSITE" id="PS50049"/>
    </source>
</evidence>
<dbReference type="Gene3D" id="2.60.120.40">
    <property type="match status" value="1"/>
</dbReference>
<dbReference type="GO" id="GO:0016020">
    <property type="term" value="C:membrane"/>
    <property type="evidence" value="ECO:0007669"/>
    <property type="project" value="InterPro"/>
</dbReference>
<dbReference type="GO" id="GO:0006955">
    <property type="term" value="P:immune response"/>
    <property type="evidence" value="ECO:0007669"/>
    <property type="project" value="InterPro"/>
</dbReference>
<evidence type="ECO:0000256" key="7">
    <source>
        <dbReference type="SAM" id="Phobius"/>
    </source>
</evidence>
<name>A0AAV7V931_PLEWA</name>
<dbReference type="InterPro" id="IPR008983">
    <property type="entry name" value="Tumour_necrosis_fac-like_dom"/>
</dbReference>
<comment type="caution">
    <text evidence="9">The sequence shown here is derived from an EMBL/GenBank/DDBJ whole genome shotgun (WGS) entry which is preliminary data.</text>
</comment>
<dbReference type="PANTHER" id="PTHR15151">
    <property type="entry name" value="PROTEIN EIGER"/>
    <property type="match status" value="1"/>
</dbReference>
<feature type="transmembrane region" description="Helical" evidence="7">
    <location>
        <begin position="21"/>
        <end position="38"/>
    </location>
</feature>
<keyword evidence="6" id="KW-0325">Glycoprotein</keyword>
<evidence type="ECO:0000256" key="5">
    <source>
        <dbReference type="ARBA" id="ARBA00023157"/>
    </source>
</evidence>
<accession>A0AAV7V931</accession>
<keyword evidence="4" id="KW-0964">Secreted</keyword>
<protein>
    <recommendedName>
        <fullName evidence="8">THD domain-containing protein</fullName>
    </recommendedName>
</protein>
<proteinExistence type="inferred from homology"/>
<keyword evidence="3" id="KW-0202">Cytokine</keyword>
<dbReference type="GO" id="GO:0005615">
    <property type="term" value="C:extracellular space"/>
    <property type="evidence" value="ECO:0007669"/>
    <property type="project" value="UniProtKB-KW"/>
</dbReference>
<evidence type="ECO:0000256" key="3">
    <source>
        <dbReference type="ARBA" id="ARBA00022514"/>
    </source>
</evidence>
<dbReference type="AlphaFoldDB" id="A0AAV7V931"/>
<dbReference type="InterPro" id="IPR051748">
    <property type="entry name" value="TNF_Ligand_Superfamily"/>
</dbReference>